<evidence type="ECO:0000256" key="2">
    <source>
        <dbReference type="SAM" id="Phobius"/>
    </source>
</evidence>
<proteinExistence type="predicted"/>
<dbReference type="EMBL" id="NKHZ01000039">
    <property type="protein sequence ID" value="PNS18723.1"/>
    <property type="molecule type" value="Genomic_DNA"/>
</dbReference>
<keyword evidence="2" id="KW-1133">Transmembrane helix</keyword>
<gene>
    <name evidence="3" type="ORF">CAC42_5262</name>
</gene>
<comment type="caution">
    <text evidence="3">The sequence shown here is derived from an EMBL/GenBank/DDBJ whole genome shotgun (WGS) entry which is preliminary data.</text>
</comment>
<feature type="compositionally biased region" description="Low complexity" evidence="1">
    <location>
        <begin position="26"/>
        <end position="46"/>
    </location>
</feature>
<accession>A0A2K1QV15</accession>
<dbReference type="AlphaFoldDB" id="A0A2K1QV15"/>
<sequence length="200" mass="22020">MASHLPSSPHHATTSSASSKTNRTLSSQISHSVSSPIPSSSMTPQPSITPALPPRLLVNISTTLLLLHLLLLLLHLLLLLRIALFDILESLTGSLAMLASSTTWATANLVRLKRDVDAEPRRAENEVAPSGMLVLGMAVLGLAKGIEAYFTARRGCIWELVGERGEARGVRERREEWEYWLLRRGRGGVRWLMVLCLRRG</sequence>
<evidence type="ECO:0000256" key="1">
    <source>
        <dbReference type="SAM" id="MobiDB-lite"/>
    </source>
</evidence>
<keyword evidence="4" id="KW-1185">Reference proteome</keyword>
<name>A0A2K1QV15_9PEZI</name>
<protein>
    <submittedName>
        <fullName evidence="3">Uncharacterized protein</fullName>
    </submittedName>
</protein>
<evidence type="ECO:0000313" key="4">
    <source>
        <dbReference type="Proteomes" id="UP000243797"/>
    </source>
</evidence>
<feature type="region of interest" description="Disordered" evidence="1">
    <location>
        <begin position="1"/>
        <end position="46"/>
    </location>
</feature>
<dbReference type="Proteomes" id="UP000243797">
    <property type="component" value="Unassembled WGS sequence"/>
</dbReference>
<keyword evidence="2" id="KW-0812">Transmembrane</keyword>
<feature type="compositionally biased region" description="Low complexity" evidence="1">
    <location>
        <begin position="1"/>
        <end position="19"/>
    </location>
</feature>
<keyword evidence="2" id="KW-0472">Membrane</keyword>
<dbReference type="InParanoid" id="A0A2K1QV15"/>
<reference evidence="3 4" key="1">
    <citation type="submission" date="2017-06" db="EMBL/GenBank/DDBJ databases">
        <title>Draft genome sequence of a variant of Elsinoe murrayae.</title>
        <authorList>
            <person name="Cheng Q."/>
        </authorList>
    </citation>
    <scope>NUCLEOTIDE SEQUENCE [LARGE SCALE GENOMIC DNA]</scope>
    <source>
        <strain evidence="3 4">CQ-2017a</strain>
    </source>
</reference>
<organism evidence="3 4">
    <name type="scientific">Sphaceloma murrayae</name>
    <dbReference type="NCBI Taxonomy" id="2082308"/>
    <lineage>
        <taxon>Eukaryota</taxon>
        <taxon>Fungi</taxon>
        <taxon>Dikarya</taxon>
        <taxon>Ascomycota</taxon>
        <taxon>Pezizomycotina</taxon>
        <taxon>Dothideomycetes</taxon>
        <taxon>Dothideomycetidae</taxon>
        <taxon>Myriangiales</taxon>
        <taxon>Elsinoaceae</taxon>
        <taxon>Sphaceloma</taxon>
    </lineage>
</organism>
<feature type="transmembrane region" description="Helical" evidence="2">
    <location>
        <begin position="56"/>
        <end position="80"/>
    </location>
</feature>
<evidence type="ECO:0000313" key="3">
    <source>
        <dbReference type="EMBL" id="PNS18723.1"/>
    </source>
</evidence>